<feature type="compositionally biased region" description="Polar residues" evidence="1">
    <location>
        <begin position="1"/>
        <end position="14"/>
    </location>
</feature>
<dbReference type="EMBL" id="PVBQ01000004">
    <property type="protein sequence ID" value="PRD48043.1"/>
    <property type="molecule type" value="Genomic_DNA"/>
</dbReference>
<gene>
    <name evidence="2" type="ORF">C5745_05890</name>
</gene>
<dbReference type="AlphaFoldDB" id="A0A2S9J5H0"/>
<comment type="caution">
    <text evidence="2">The sequence shown here is derived from an EMBL/GenBank/DDBJ whole genome shotgun (WGS) entry which is preliminary data.</text>
</comment>
<dbReference type="Proteomes" id="UP000239711">
    <property type="component" value="Unassembled WGS sequence"/>
</dbReference>
<evidence type="ECO:0000256" key="1">
    <source>
        <dbReference type="SAM" id="MobiDB-lite"/>
    </source>
</evidence>
<dbReference type="RefSeq" id="WP_105716070.1">
    <property type="nucleotide sequence ID" value="NZ_PVBQ01000004.1"/>
</dbReference>
<protein>
    <recommendedName>
        <fullName evidence="4">Outer membrane protein beta-barrel domain-containing protein</fullName>
    </recommendedName>
</protein>
<feature type="region of interest" description="Disordered" evidence="1">
    <location>
        <begin position="1"/>
        <end position="21"/>
    </location>
</feature>
<evidence type="ECO:0000313" key="3">
    <source>
        <dbReference type="Proteomes" id="UP000239711"/>
    </source>
</evidence>
<dbReference type="OrthoDB" id="704799at2"/>
<sequence length="91" mass="10139">MDGTKGTSKATTNLPDGIHSETPVVESDVYSSGIHAGGRYTFFKGLGAEIRLNRLVGYYHSKTKGNDLKRSQFNLFDNFWNEVSLGLSYQF</sequence>
<evidence type="ECO:0000313" key="2">
    <source>
        <dbReference type="EMBL" id="PRD48043.1"/>
    </source>
</evidence>
<proteinExistence type="predicted"/>
<organism evidence="2 3">
    <name type="scientific">Sphingobacterium haloxyli</name>
    <dbReference type="NCBI Taxonomy" id="2100533"/>
    <lineage>
        <taxon>Bacteria</taxon>
        <taxon>Pseudomonadati</taxon>
        <taxon>Bacteroidota</taxon>
        <taxon>Sphingobacteriia</taxon>
        <taxon>Sphingobacteriales</taxon>
        <taxon>Sphingobacteriaceae</taxon>
        <taxon>Sphingobacterium</taxon>
    </lineage>
</organism>
<name>A0A2S9J5H0_9SPHI</name>
<keyword evidence="3" id="KW-1185">Reference proteome</keyword>
<reference evidence="2 3" key="1">
    <citation type="submission" date="2018-02" db="EMBL/GenBank/DDBJ databases">
        <title>The draft genome of Sphingobacterium sp. 5JN-11.</title>
        <authorList>
            <person name="Liu L."/>
            <person name="Li L."/>
            <person name="Liang L."/>
            <person name="Zhang X."/>
            <person name="Wang T."/>
        </authorList>
    </citation>
    <scope>NUCLEOTIDE SEQUENCE [LARGE SCALE GENOMIC DNA]</scope>
    <source>
        <strain evidence="2 3">5JN-11</strain>
    </source>
</reference>
<evidence type="ECO:0008006" key="4">
    <source>
        <dbReference type="Google" id="ProtNLM"/>
    </source>
</evidence>
<accession>A0A2S9J5H0</accession>